<evidence type="ECO:0000256" key="2">
    <source>
        <dbReference type="ARBA" id="ARBA00022505"/>
    </source>
</evidence>
<reference evidence="9" key="1">
    <citation type="journal article" date="2015" name="Nature">
        <title>Complex archaea that bridge the gap between prokaryotes and eukaryotes.</title>
        <authorList>
            <person name="Spang A."/>
            <person name="Saw J.H."/>
            <person name="Jorgensen S.L."/>
            <person name="Zaremba-Niedzwiedzka K."/>
            <person name="Martijn J."/>
            <person name="Lind A.E."/>
            <person name="van Eijk R."/>
            <person name="Schleper C."/>
            <person name="Guy L."/>
            <person name="Ettema T.J."/>
        </authorList>
    </citation>
    <scope>NUCLEOTIDE SEQUENCE</scope>
</reference>
<evidence type="ECO:0000256" key="4">
    <source>
        <dbReference type="ARBA" id="ARBA00022729"/>
    </source>
</evidence>
<keyword evidence="6" id="KW-0408">Iron</keyword>
<evidence type="ECO:0000256" key="6">
    <source>
        <dbReference type="ARBA" id="ARBA00023004"/>
    </source>
</evidence>
<evidence type="ECO:0000256" key="1">
    <source>
        <dbReference type="ARBA" id="ARBA00022485"/>
    </source>
</evidence>
<dbReference type="SMART" id="SM00926">
    <property type="entry name" value="Molybdop_Fe4S4"/>
    <property type="match status" value="1"/>
</dbReference>
<dbReference type="Gene3D" id="3.40.228.10">
    <property type="entry name" value="Dimethylsulfoxide Reductase, domain 2"/>
    <property type="match status" value="1"/>
</dbReference>
<dbReference type="EMBL" id="LAZR01065624">
    <property type="protein sequence ID" value="KKK55170.1"/>
    <property type="molecule type" value="Genomic_DNA"/>
</dbReference>
<evidence type="ECO:0000256" key="3">
    <source>
        <dbReference type="ARBA" id="ARBA00022723"/>
    </source>
</evidence>
<feature type="non-terminal residue" evidence="9">
    <location>
        <position position="212"/>
    </location>
</feature>
<proteinExistence type="predicted"/>
<keyword evidence="2" id="KW-0500">Molybdenum</keyword>
<dbReference type="InterPro" id="IPR050612">
    <property type="entry name" value="Prok_Mopterin_Oxidored"/>
</dbReference>
<dbReference type="PROSITE" id="PS51669">
    <property type="entry name" value="4FE4S_MOW_BIS_MGD"/>
    <property type="match status" value="1"/>
</dbReference>
<keyword evidence="4" id="KW-0732">Signal</keyword>
<dbReference type="SUPFAM" id="SSF53706">
    <property type="entry name" value="Formate dehydrogenase/DMSO reductase, domains 1-3"/>
    <property type="match status" value="1"/>
</dbReference>
<keyword evidence="3" id="KW-0479">Metal-binding</keyword>
<keyword evidence="7" id="KW-0411">Iron-sulfur</keyword>
<gene>
    <name evidence="9" type="ORF">LCGC14_3077270</name>
</gene>
<dbReference type="Gene3D" id="2.20.25.90">
    <property type="entry name" value="ADC-like domains"/>
    <property type="match status" value="1"/>
</dbReference>
<dbReference type="Pfam" id="PF04879">
    <property type="entry name" value="Molybdop_Fe4S4"/>
    <property type="match status" value="1"/>
</dbReference>
<dbReference type="PROSITE" id="PS51318">
    <property type="entry name" value="TAT"/>
    <property type="match status" value="1"/>
</dbReference>
<keyword evidence="1" id="KW-0004">4Fe-4S</keyword>
<protein>
    <recommendedName>
        <fullName evidence="8">4Fe-4S Mo/W bis-MGD-type domain-containing protein</fullName>
    </recommendedName>
</protein>
<dbReference type="PANTHER" id="PTHR43742">
    <property type="entry name" value="TRIMETHYLAMINE-N-OXIDE REDUCTASE"/>
    <property type="match status" value="1"/>
</dbReference>
<comment type="caution">
    <text evidence="9">The sequence shown here is derived from an EMBL/GenBank/DDBJ whole genome shotgun (WGS) entry which is preliminary data.</text>
</comment>
<dbReference type="InterPro" id="IPR006311">
    <property type="entry name" value="TAT_signal"/>
</dbReference>
<evidence type="ECO:0000313" key="9">
    <source>
        <dbReference type="EMBL" id="KKK55170.1"/>
    </source>
</evidence>
<accession>A0A0F8X2T8</accession>
<evidence type="ECO:0000256" key="5">
    <source>
        <dbReference type="ARBA" id="ARBA00023002"/>
    </source>
</evidence>
<name>A0A0F8X2T8_9ZZZZ</name>
<dbReference type="PANTHER" id="PTHR43742:SF9">
    <property type="entry name" value="TETRATHIONATE REDUCTASE SUBUNIT A"/>
    <property type="match status" value="1"/>
</dbReference>
<keyword evidence="5" id="KW-0560">Oxidoreductase</keyword>
<dbReference type="Gene3D" id="3.40.50.740">
    <property type="match status" value="1"/>
</dbReference>
<sequence>MVRINRREFLQLAGTGALGVGTGFLLGEAIKHPMELLVPYPVPPEEYSPGVDTWYSTLCAGCDARCGIRVRVREGRVKKIEGNPLHPVNQGGLCARGQSGVQELYHPERISQPLAHNLDSNSNYSPISWENAFNQITQQLKSLVEKQQGDRVWMMTTGTQGHLYGLQKRFMDTLRSPHLMQYTHDNHTNLYAANRHCFNTEQLPYYDIAHSP</sequence>
<evidence type="ECO:0000259" key="8">
    <source>
        <dbReference type="PROSITE" id="PS51669"/>
    </source>
</evidence>
<dbReference type="GO" id="GO:0046872">
    <property type="term" value="F:metal ion binding"/>
    <property type="evidence" value="ECO:0007669"/>
    <property type="project" value="UniProtKB-KW"/>
</dbReference>
<organism evidence="9">
    <name type="scientific">marine sediment metagenome</name>
    <dbReference type="NCBI Taxonomy" id="412755"/>
    <lineage>
        <taxon>unclassified sequences</taxon>
        <taxon>metagenomes</taxon>
        <taxon>ecological metagenomes</taxon>
    </lineage>
</organism>
<dbReference type="AlphaFoldDB" id="A0A0F8X2T8"/>
<dbReference type="InterPro" id="IPR006963">
    <property type="entry name" value="Mopterin_OxRdtase_4Fe-4S_dom"/>
</dbReference>
<evidence type="ECO:0000256" key="7">
    <source>
        <dbReference type="ARBA" id="ARBA00023014"/>
    </source>
</evidence>
<feature type="domain" description="4Fe-4S Mo/W bis-MGD-type" evidence="8">
    <location>
        <begin position="52"/>
        <end position="108"/>
    </location>
</feature>
<dbReference type="GO" id="GO:0016491">
    <property type="term" value="F:oxidoreductase activity"/>
    <property type="evidence" value="ECO:0007669"/>
    <property type="project" value="UniProtKB-KW"/>
</dbReference>
<dbReference type="GO" id="GO:0051539">
    <property type="term" value="F:4 iron, 4 sulfur cluster binding"/>
    <property type="evidence" value="ECO:0007669"/>
    <property type="project" value="UniProtKB-KW"/>
</dbReference>